<dbReference type="SUPFAM" id="SSF53448">
    <property type="entry name" value="Nucleotide-diphospho-sugar transferases"/>
    <property type="match status" value="1"/>
</dbReference>
<evidence type="ECO:0000259" key="1">
    <source>
        <dbReference type="Pfam" id="PF00535"/>
    </source>
</evidence>
<dbReference type="CDD" id="cd00761">
    <property type="entry name" value="Glyco_tranf_GTA_type"/>
    <property type="match status" value="1"/>
</dbReference>
<dbReference type="PANTHER" id="PTHR22916:SF3">
    <property type="entry name" value="UDP-GLCNAC:BETAGAL BETA-1,3-N-ACETYLGLUCOSAMINYLTRANSFERASE-LIKE PROTEIN 1"/>
    <property type="match status" value="1"/>
</dbReference>
<dbReference type="STRING" id="904291.A7J15_06785"/>
<dbReference type="Pfam" id="PF00535">
    <property type="entry name" value="Glycos_transf_2"/>
    <property type="match status" value="1"/>
</dbReference>
<dbReference type="Gene3D" id="3.90.550.10">
    <property type="entry name" value="Spore Coat Polysaccharide Biosynthesis Protein SpsA, Chain A"/>
    <property type="match status" value="1"/>
</dbReference>
<gene>
    <name evidence="2" type="ORF">A7J15_06785</name>
</gene>
<dbReference type="InterPro" id="IPR029044">
    <property type="entry name" value="Nucleotide-diphossugar_trans"/>
</dbReference>
<organism evidence="2 3">
    <name type="scientific">Microbacterium sediminis</name>
    <dbReference type="NCBI Taxonomy" id="904291"/>
    <lineage>
        <taxon>Bacteria</taxon>
        <taxon>Bacillati</taxon>
        <taxon>Actinomycetota</taxon>
        <taxon>Actinomycetes</taxon>
        <taxon>Micrococcales</taxon>
        <taxon>Microbacteriaceae</taxon>
        <taxon>Microbacterium</taxon>
    </lineage>
</organism>
<proteinExistence type="predicted"/>
<sequence length="575" mass="63173">MLSTAAPARTPLLSVVMPTHNVGPWVRETLRSVLSQDLTELEVIVVDDHSTDATREVVRAIAADDARVRLIEASSRGGGSARNEGVAAARGEFLVFSDGDDIVPDGAYTALVGSLRESGSDIAFGDYLKFRPVDTWRPTDSMAAFGRPRRGIAFADEPTLLYSRPCWNKAFRRDWWVDNDLAFPDVPRSNDIVPMVRAYLAARSVDIVPDVVYLYRERPGGSSMTARADSSTSILSYLEQERRCGELVAAAGDEQLSRVYAGLVYDRDGFVHIAKYLSRWEAPAAHDADVAEALRRLLALPPRPPRYVHSFKRLTLQLAAHREFEAARVFAEPAAIDGEHPRIRLRAWATALERISAHDLWRSGDHEALVLPLASALTAPRAAEAAAEWQELADAIRRLFGDRELMLVPEASAPAGAVERALGSRDAVAATVREVDGGVGGLTLVGTSRLGADDAHPVLYDGEFEGNPPIEPARVSWRRRAEGDWEWTAGFPVRSLPLHRPLTPAMRVPAGVVVSVRSEAALPEYDKMDPFLYDPFGPVVMIRRRRHWILRAGRRALVTVVGKARSLLGSARRGA</sequence>
<dbReference type="InterPro" id="IPR001173">
    <property type="entry name" value="Glyco_trans_2-like"/>
</dbReference>
<accession>A0A1B9NBC3</accession>
<dbReference type="AlphaFoldDB" id="A0A1B9NBC3"/>
<feature type="domain" description="Glycosyltransferase 2-like" evidence="1">
    <location>
        <begin position="14"/>
        <end position="174"/>
    </location>
</feature>
<dbReference type="RefSeq" id="WP_067026263.1">
    <property type="nucleotide sequence ID" value="NZ_JRNY01000004.1"/>
</dbReference>
<dbReference type="PANTHER" id="PTHR22916">
    <property type="entry name" value="GLYCOSYLTRANSFERASE"/>
    <property type="match status" value="1"/>
</dbReference>
<comment type="caution">
    <text evidence="2">The sequence shown here is derived from an EMBL/GenBank/DDBJ whole genome shotgun (WGS) entry which is preliminary data.</text>
</comment>
<evidence type="ECO:0000313" key="2">
    <source>
        <dbReference type="EMBL" id="OCG73911.1"/>
    </source>
</evidence>
<dbReference type="EMBL" id="LXMD01000023">
    <property type="protein sequence ID" value="OCG73911.1"/>
    <property type="molecule type" value="Genomic_DNA"/>
</dbReference>
<keyword evidence="3" id="KW-1185">Reference proteome</keyword>
<dbReference type="Proteomes" id="UP000093355">
    <property type="component" value="Unassembled WGS sequence"/>
</dbReference>
<name>A0A1B9NBC3_9MICO</name>
<protein>
    <recommendedName>
        <fullName evidence="1">Glycosyltransferase 2-like domain-containing protein</fullName>
    </recommendedName>
</protein>
<evidence type="ECO:0000313" key="3">
    <source>
        <dbReference type="Proteomes" id="UP000093355"/>
    </source>
</evidence>
<dbReference type="GO" id="GO:0016758">
    <property type="term" value="F:hexosyltransferase activity"/>
    <property type="evidence" value="ECO:0007669"/>
    <property type="project" value="UniProtKB-ARBA"/>
</dbReference>
<reference evidence="2 3" key="1">
    <citation type="submission" date="2016-05" db="EMBL/GenBank/DDBJ databases">
        <authorList>
            <person name="Lavstsen T."/>
            <person name="Jespersen J.S."/>
        </authorList>
    </citation>
    <scope>NUCLEOTIDE SEQUENCE [LARGE SCALE GENOMIC DNA]</scope>
    <source>
        <strain evidence="2 3">YLB-01</strain>
    </source>
</reference>